<organism evidence="1 2">
    <name type="scientific">Setaria viridis</name>
    <name type="common">Green bristlegrass</name>
    <name type="synonym">Setaria italica subsp. viridis</name>
    <dbReference type="NCBI Taxonomy" id="4556"/>
    <lineage>
        <taxon>Eukaryota</taxon>
        <taxon>Viridiplantae</taxon>
        <taxon>Streptophyta</taxon>
        <taxon>Embryophyta</taxon>
        <taxon>Tracheophyta</taxon>
        <taxon>Spermatophyta</taxon>
        <taxon>Magnoliopsida</taxon>
        <taxon>Liliopsida</taxon>
        <taxon>Poales</taxon>
        <taxon>Poaceae</taxon>
        <taxon>PACMAD clade</taxon>
        <taxon>Panicoideae</taxon>
        <taxon>Panicodae</taxon>
        <taxon>Paniceae</taxon>
        <taxon>Cenchrinae</taxon>
        <taxon>Setaria</taxon>
    </lineage>
</organism>
<evidence type="ECO:0000313" key="2">
    <source>
        <dbReference type="Proteomes" id="UP000298652"/>
    </source>
</evidence>
<dbReference type="AlphaFoldDB" id="A0A4U6VLN0"/>
<gene>
    <name evidence="1" type="ORF">SEVIR_2G049166v2</name>
</gene>
<reference evidence="1" key="1">
    <citation type="submission" date="2019-03" db="EMBL/GenBank/DDBJ databases">
        <title>WGS assembly of Setaria viridis.</title>
        <authorList>
            <person name="Huang P."/>
            <person name="Jenkins J."/>
            <person name="Grimwood J."/>
            <person name="Barry K."/>
            <person name="Healey A."/>
            <person name="Mamidi S."/>
            <person name="Sreedasyam A."/>
            <person name="Shu S."/>
            <person name="Feldman M."/>
            <person name="Wu J."/>
            <person name="Yu Y."/>
            <person name="Chen C."/>
            <person name="Johnson J."/>
            <person name="Rokhsar D."/>
            <person name="Baxter I."/>
            <person name="Schmutz J."/>
            <person name="Brutnell T."/>
            <person name="Kellogg E."/>
        </authorList>
    </citation>
    <scope>NUCLEOTIDE SEQUENCE [LARGE SCALE GENOMIC DNA]</scope>
</reference>
<keyword evidence="2" id="KW-1185">Reference proteome</keyword>
<name>A0A4U6VLN0_SETVI</name>
<dbReference type="Proteomes" id="UP000298652">
    <property type="component" value="Chromosome 2"/>
</dbReference>
<dbReference type="Gramene" id="TKW30611">
    <property type="protein sequence ID" value="TKW30611"/>
    <property type="gene ID" value="SEVIR_2G049166v2"/>
</dbReference>
<dbReference type="EMBL" id="CM016553">
    <property type="protein sequence ID" value="TKW30611.1"/>
    <property type="molecule type" value="Genomic_DNA"/>
</dbReference>
<evidence type="ECO:0000313" key="1">
    <source>
        <dbReference type="EMBL" id="TKW30611.1"/>
    </source>
</evidence>
<proteinExistence type="predicted"/>
<accession>A0A4U6VLN0</accession>
<sequence>MKGDGGGGGGGRRAKLADAIFRFSPCSTTASSRFLAPSFSSSNLGQ</sequence>
<protein>
    <submittedName>
        <fullName evidence="1">Uncharacterized protein</fullName>
    </submittedName>
</protein>